<dbReference type="Proteomes" id="UP001187192">
    <property type="component" value="Unassembled WGS sequence"/>
</dbReference>
<keyword evidence="1 2" id="KW-0694">RNA-binding</keyword>
<dbReference type="PROSITE" id="PS50102">
    <property type="entry name" value="RRM"/>
    <property type="match status" value="1"/>
</dbReference>
<evidence type="ECO:0000313" key="4">
    <source>
        <dbReference type="EMBL" id="GMN64193.1"/>
    </source>
</evidence>
<dbReference type="PANTHER" id="PTHR48027">
    <property type="entry name" value="HETEROGENEOUS NUCLEAR RIBONUCLEOPROTEIN 87F-RELATED"/>
    <property type="match status" value="1"/>
</dbReference>
<dbReference type="SMART" id="SM00360">
    <property type="entry name" value="RRM"/>
    <property type="match status" value="1"/>
</dbReference>
<evidence type="ECO:0000313" key="5">
    <source>
        <dbReference type="Proteomes" id="UP001187192"/>
    </source>
</evidence>
<dbReference type="EMBL" id="BTGU01000171">
    <property type="protein sequence ID" value="GMN64193.1"/>
    <property type="molecule type" value="Genomic_DNA"/>
</dbReference>
<dbReference type="AlphaFoldDB" id="A0AA88DYM0"/>
<evidence type="ECO:0000259" key="3">
    <source>
        <dbReference type="PROSITE" id="PS50102"/>
    </source>
</evidence>
<dbReference type="Gene3D" id="3.30.70.330">
    <property type="match status" value="1"/>
</dbReference>
<dbReference type="InterPro" id="IPR012677">
    <property type="entry name" value="Nucleotide-bd_a/b_plait_sf"/>
</dbReference>
<keyword evidence="5" id="KW-1185">Reference proteome</keyword>
<feature type="domain" description="RRM" evidence="3">
    <location>
        <begin position="35"/>
        <end position="133"/>
    </location>
</feature>
<dbReference type="InterPro" id="IPR035979">
    <property type="entry name" value="RBD_domain_sf"/>
</dbReference>
<dbReference type="InterPro" id="IPR052462">
    <property type="entry name" value="SLIRP/GR-RBP-like"/>
</dbReference>
<dbReference type="Pfam" id="PF00076">
    <property type="entry name" value="RRM_1"/>
    <property type="match status" value="2"/>
</dbReference>
<dbReference type="SUPFAM" id="SSF54928">
    <property type="entry name" value="RNA-binding domain, RBD"/>
    <property type="match status" value="1"/>
</dbReference>
<dbReference type="InterPro" id="IPR000504">
    <property type="entry name" value="RRM_dom"/>
</dbReference>
<dbReference type="GO" id="GO:0003723">
    <property type="term" value="F:RNA binding"/>
    <property type="evidence" value="ECO:0007669"/>
    <property type="project" value="UniProtKB-UniRule"/>
</dbReference>
<name>A0AA88DYM0_FICCA</name>
<proteinExistence type="predicted"/>
<evidence type="ECO:0000256" key="2">
    <source>
        <dbReference type="PROSITE-ProRule" id="PRU00176"/>
    </source>
</evidence>
<accession>A0AA88DYM0</accession>
<comment type="caution">
    <text evidence="4">The sequence shown here is derived from an EMBL/GenBank/DDBJ whole genome shotgun (WGS) entry which is preliminary data.</text>
</comment>
<evidence type="ECO:0000256" key="1">
    <source>
        <dbReference type="ARBA" id="ARBA00022884"/>
    </source>
</evidence>
<reference evidence="4" key="1">
    <citation type="submission" date="2023-07" db="EMBL/GenBank/DDBJ databases">
        <title>draft genome sequence of fig (Ficus carica).</title>
        <authorList>
            <person name="Takahashi T."/>
            <person name="Nishimura K."/>
        </authorList>
    </citation>
    <scope>NUCLEOTIDE SEQUENCE</scope>
</reference>
<gene>
    <name evidence="4" type="ORF">TIFTF001_033272</name>
</gene>
<sequence length="160" mass="17447">MAFRGKSVDMLRQSISGNVQSPMTSMLNSVRCISSKIFVGGLSYGIDDQSLRDAFSGYGDVIEGNKQTSSISYDYSYCHDFAKVACDEDEVPAKSKGFGFVTFNNLDSAVSAVSSMDGQELQGRKIHVRYAYERRGPKTFGGACIFGGHDGGYNLENPKF</sequence>
<organism evidence="4 5">
    <name type="scientific">Ficus carica</name>
    <name type="common">Common fig</name>
    <dbReference type="NCBI Taxonomy" id="3494"/>
    <lineage>
        <taxon>Eukaryota</taxon>
        <taxon>Viridiplantae</taxon>
        <taxon>Streptophyta</taxon>
        <taxon>Embryophyta</taxon>
        <taxon>Tracheophyta</taxon>
        <taxon>Spermatophyta</taxon>
        <taxon>Magnoliopsida</taxon>
        <taxon>eudicotyledons</taxon>
        <taxon>Gunneridae</taxon>
        <taxon>Pentapetalae</taxon>
        <taxon>rosids</taxon>
        <taxon>fabids</taxon>
        <taxon>Rosales</taxon>
        <taxon>Moraceae</taxon>
        <taxon>Ficeae</taxon>
        <taxon>Ficus</taxon>
    </lineage>
</organism>
<protein>
    <recommendedName>
        <fullName evidence="3">RRM domain-containing protein</fullName>
    </recommendedName>
</protein>